<evidence type="ECO:0000313" key="11">
    <source>
        <dbReference type="EMBL" id="MBC8535266.1"/>
    </source>
</evidence>
<comment type="similarity">
    <text evidence="1 8">Belongs to the ABC transporter superfamily.</text>
</comment>
<keyword evidence="3 8" id="KW-0547">Nucleotide-binding</keyword>
<dbReference type="SMART" id="SM00116">
    <property type="entry name" value="CBS"/>
    <property type="match status" value="2"/>
</dbReference>
<gene>
    <name evidence="11" type="ORF">H8695_00945</name>
</gene>
<dbReference type="Pfam" id="PF00005">
    <property type="entry name" value="ABC_tran"/>
    <property type="match status" value="1"/>
</dbReference>
<evidence type="ECO:0000259" key="9">
    <source>
        <dbReference type="PROSITE" id="PS50893"/>
    </source>
</evidence>
<feature type="domain" description="CBS" evidence="10">
    <location>
        <begin position="254"/>
        <end position="309"/>
    </location>
</feature>
<comment type="subcellular location">
    <subcellularLocation>
        <location evidence="8">Cell inner membrane</location>
        <topology evidence="8">Peripheral membrane protein</topology>
    </subcellularLocation>
</comment>
<dbReference type="SUPFAM" id="SSF54631">
    <property type="entry name" value="CBS-domain pair"/>
    <property type="match status" value="1"/>
</dbReference>
<keyword evidence="8" id="KW-1003">Cell membrane</keyword>
<dbReference type="Gene3D" id="3.40.50.300">
    <property type="entry name" value="P-loop containing nucleotide triphosphate hydrolases"/>
    <property type="match status" value="1"/>
</dbReference>
<evidence type="ECO:0000256" key="5">
    <source>
        <dbReference type="ARBA" id="ARBA00022970"/>
    </source>
</evidence>
<keyword evidence="2 8" id="KW-0813">Transport</keyword>
<dbReference type="GO" id="GO:0031460">
    <property type="term" value="P:glycine betaine transport"/>
    <property type="evidence" value="ECO:0007669"/>
    <property type="project" value="InterPro"/>
</dbReference>
<sequence>MIELQHVSKAYKGKQVLSGIDLLIHTGELMVLIGSSGCGKTTLLKMINKLNAIDSGDILIDGVSVKKISDTRLRRQIGYVVQEGGLFAHLTVEENISLVLKITGVPKADHAARVSELLEMVNLNPEEYRGLFPCQLSGGQRQRVGVARAFAANPDIILMDEPFSALDPVTRAELQDEVAGLQKQFKKTIVFVTHDMDEAVKLANRICIIQNGRIVQCDSPEMVLKQPANSYVEEFVGKNRIWGNPEYIKARDIMKKNPVCISRTRSVLQALQTMNHYVIDSVLVTENKKLEGVVWLEDLREFQDYRAPVSEFLSNDFVTVHEDTTLQKIIDTIDYNASGIIPVVDEDNHVTGYLTKSSLLATLSKRYESPDATQERSAVL</sequence>
<dbReference type="GO" id="GO:0006865">
    <property type="term" value="P:amino acid transport"/>
    <property type="evidence" value="ECO:0007669"/>
    <property type="project" value="UniProtKB-UniRule"/>
</dbReference>
<dbReference type="GO" id="GO:0016887">
    <property type="term" value="F:ATP hydrolysis activity"/>
    <property type="evidence" value="ECO:0007669"/>
    <property type="project" value="UniProtKB-UniRule"/>
</dbReference>
<dbReference type="EMBL" id="JACRSP010000001">
    <property type="protein sequence ID" value="MBC8535266.1"/>
    <property type="molecule type" value="Genomic_DNA"/>
</dbReference>
<protein>
    <recommendedName>
        <fullName evidence="8">Quaternary amine transport ATP-binding protein</fullName>
        <ecNumber evidence="8">7.6.2.9</ecNumber>
    </recommendedName>
</protein>
<dbReference type="InterPro" id="IPR003593">
    <property type="entry name" value="AAA+_ATPase"/>
</dbReference>
<dbReference type="Proteomes" id="UP000620366">
    <property type="component" value="Unassembled WGS sequence"/>
</dbReference>
<dbReference type="Gene3D" id="3.10.580.10">
    <property type="entry name" value="CBS-domain"/>
    <property type="match status" value="1"/>
</dbReference>
<keyword evidence="4 8" id="KW-0067">ATP-binding</keyword>
<evidence type="ECO:0000259" key="10">
    <source>
        <dbReference type="PROSITE" id="PS51371"/>
    </source>
</evidence>
<dbReference type="InterPro" id="IPR051921">
    <property type="entry name" value="ABC_osmolyte_uptake_ATP-bind"/>
</dbReference>
<keyword evidence="8" id="KW-0472">Membrane</keyword>
<dbReference type="GO" id="GO:0005524">
    <property type="term" value="F:ATP binding"/>
    <property type="evidence" value="ECO:0007669"/>
    <property type="project" value="UniProtKB-UniRule"/>
</dbReference>
<keyword evidence="8" id="KW-0997">Cell inner membrane</keyword>
<dbReference type="PANTHER" id="PTHR43869:SF1">
    <property type="entry name" value="GLYCINE BETAINE_PROLINE BETAINE TRANSPORT SYSTEM ATP-BINDING PROTEIN PROV"/>
    <property type="match status" value="1"/>
</dbReference>
<dbReference type="RefSeq" id="WP_249298900.1">
    <property type="nucleotide sequence ID" value="NZ_JACRSP010000001.1"/>
</dbReference>
<keyword evidence="6 7" id="KW-0129">CBS domain</keyword>
<dbReference type="NCBIfam" id="TIGR01186">
    <property type="entry name" value="proV"/>
    <property type="match status" value="1"/>
</dbReference>
<feature type="domain" description="ABC transporter" evidence="9">
    <location>
        <begin position="2"/>
        <end position="236"/>
    </location>
</feature>
<reference evidence="11" key="1">
    <citation type="submission" date="2020-08" db="EMBL/GenBank/DDBJ databases">
        <title>Genome public.</title>
        <authorList>
            <person name="Liu C."/>
            <person name="Sun Q."/>
        </authorList>
    </citation>
    <scope>NUCLEOTIDE SEQUENCE</scope>
    <source>
        <strain evidence="11">BX7</strain>
    </source>
</reference>
<evidence type="ECO:0000256" key="8">
    <source>
        <dbReference type="RuleBase" id="RU369116"/>
    </source>
</evidence>
<evidence type="ECO:0000256" key="4">
    <source>
        <dbReference type="ARBA" id="ARBA00022840"/>
    </source>
</evidence>
<dbReference type="InterPro" id="IPR017871">
    <property type="entry name" value="ABC_transporter-like_CS"/>
</dbReference>
<evidence type="ECO:0000256" key="1">
    <source>
        <dbReference type="ARBA" id="ARBA00005417"/>
    </source>
</evidence>
<evidence type="ECO:0000256" key="7">
    <source>
        <dbReference type="PROSITE-ProRule" id="PRU00703"/>
    </source>
</evidence>
<evidence type="ECO:0000256" key="6">
    <source>
        <dbReference type="ARBA" id="ARBA00023122"/>
    </source>
</evidence>
<accession>A0A926HU81</accession>
<dbReference type="InterPro" id="IPR000644">
    <property type="entry name" value="CBS_dom"/>
</dbReference>
<organism evidence="11 12">
    <name type="scientific">Feifania hominis</name>
    <dbReference type="NCBI Taxonomy" id="2763660"/>
    <lineage>
        <taxon>Bacteria</taxon>
        <taxon>Bacillati</taxon>
        <taxon>Bacillota</taxon>
        <taxon>Clostridia</taxon>
        <taxon>Eubacteriales</taxon>
        <taxon>Feifaniaceae</taxon>
        <taxon>Feifania</taxon>
    </lineage>
</organism>
<dbReference type="FunFam" id="3.40.50.300:FF:000425">
    <property type="entry name" value="Probable ABC transporter, ATP-binding subunit"/>
    <property type="match status" value="1"/>
</dbReference>
<comment type="subunit">
    <text evidence="8">The complex is probably composed of two ATP-binding proteins, two transmembrane proteins and a solute-binding protein.</text>
</comment>
<dbReference type="PANTHER" id="PTHR43869">
    <property type="entry name" value="GLYCINE BETAINE/PROLINE BETAINE TRANSPORT SYSTEM ATP-BINDING PROTEIN PROV"/>
    <property type="match status" value="1"/>
</dbReference>
<evidence type="ECO:0000256" key="3">
    <source>
        <dbReference type="ARBA" id="ARBA00022741"/>
    </source>
</evidence>
<dbReference type="PROSITE" id="PS50893">
    <property type="entry name" value="ABC_TRANSPORTER_2"/>
    <property type="match status" value="1"/>
</dbReference>
<dbReference type="InterPro" id="IPR046342">
    <property type="entry name" value="CBS_dom_sf"/>
</dbReference>
<evidence type="ECO:0000313" key="12">
    <source>
        <dbReference type="Proteomes" id="UP000620366"/>
    </source>
</evidence>
<dbReference type="EC" id="7.6.2.9" evidence="8"/>
<comment type="caution">
    <text evidence="11">The sequence shown here is derived from an EMBL/GenBank/DDBJ whole genome shotgun (WGS) entry which is preliminary data.</text>
</comment>
<dbReference type="PROSITE" id="PS00211">
    <property type="entry name" value="ABC_TRANSPORTER_1"/>
    <property type="match status" value="1"/>
</dbReference>
<comment type="catalytic activity">
    <reaction evidence="8">
        <text>a quaternary ammonium(out) + ATP + H2O = a quaternary ammonium(in) + ADP + phosphate + H(+)</text>
        <dbReference type="Rhea" id="RHEA:11036"/>
        <dbReference type="ChEBI" id="CHEBI:15377"/>
        <dbReference type="ChEBI" id="CHEBI:15378"/>
        <dbReference type="ChEBI" id="CHEBI:30616"/>
        <dbReference type="ChEBI" id="CHEBI:35267"/>
        <dbReference type="ChEBI" id="CHEBI:43474"/>
        <dbReference type="ChEBI" id="CHEBI:456216"/>
    </reaction>
</comment>
<proteinExistence type="inferred from homology"/>
<dbReference type="InterPro" id="IPR005892">
    <property type="entry name" value="Gly-betaine_transp_ATP-bd"/>
</dbReference>
<dbReference type="GO" id="GO:0015418">
    <property type="term" value="F:ABC-type quaternary ammonium compound transporting activity"/>
    <property type="evidence" value="ECO:0007669"/>
    <property type="project" value="UniProtKB-EC"/>
</dbReference>
<dbReference type="GO" id="GO:0005886">
    <property type="term" value="C:plasma membrane"/>
    <property type="evidence" value="ECO:0007669"/>
    <property type="project" value="UniProtKB-SubCell"/>
</dbReference>
<dbReference type="InterPro" id="IPR003439">
    <property type="entry name" value="ABC_transporter-like_ATP-bd"/>
</dbReference>
<feature type="domain" description="CBS" evidence="10">
    <location>
        <begin position="313"/>
        <end position="369"/>
    </location>
</feature>
<dbReference type="AlphaFoldDB" id="A0A926HU81"/>
<dbReference type="SUPFAM" id="SSF52540">
    <property type="entry name" value="P-loop containing nucleoside triphosphate hydrolases"/>
    <property type="match status" value="1"/>
</dbReference>
<evidence type="ECO:0000256" key="2">
    <source>
        <dbReference type="ARBA" id="ARBA00022448"/>
    </source>
</evidence>
<dbReference type="PROSITE" id="PS51371">
    <property type="entry name" value="CBS"/>
    <property type="match status" value="2"/>
</dbReference>
<keyword evidence="5" id="KW-0029">Amino-acid transport</keyword>
<dbReference type="SMART" id="SM00382">
    <property type="entry name" value="AAA"/>
    <property type="match status" value="1"/>
</dbReference>
<keyword evidence="12" id="KW-1185">Reference proteome</keyword>
<dbReference type="Pfam" id="PF00571">
    <property type="entry name" value="CBS"/>
    <property type="match status" value="2"/>
</dbReference>
<name>A0A926HU81_9FIRM</name>
<dbReference type="InterPro" id="IPR027417">
    <property type="entry name" value="P-loop_NTPase"/>
</dbReference>